<comment type="caution">
    <text evidence="1">The sequence shown here is derived from an EMBL/GenBank/DDBJ whole genome shotgun (WGS) entry which is preliminary data.</text>
</comment>
<feature type="non-terminal residue" evidence="1">
    <location>
        <position position="134"/>
    </location>
</feature>
<evidence type="ECO:0000313" key="2">
    <source>
        <dbReference type="Proteomes" id="UP000572268"/>
    </source>
</evidence>
<evidence type="ECO:0000313" key="1">
    <source>
        <dbReference type="EMBL" id="KAF4647779.1"/>
    </source>
</evidence>
<dbReference type="Proteomes" id="UP000572268">
    <property type="component" value="Unassembled WGS sequence"/>
</dbReference>
<gene>
    <name evidence="1" type="ORF">FOL46_003769</name>
</gene>
<proteinExistence type="predicted"/>
<sequence length="134" mass="14567">AVSRRDTKDFLEIGGGVSALPYYDDIALFGDADRVIALRDILVEIAPLIGAACPPEKRDTVAAPRLGEPAPEPVRHMGVYWSRAADGRLLMRCVEHEGLKLPGSDTISRRQVFSIAGLLVIIYAAGQDAPQLWE</sequence>
<protein>
    <submittedName>
        <fullName evidence="1">Uncharacterized protein</fullName>
    </submittedName>
</protein>
<feature type="non-terminal residue" evidence="1">
    <location>
        <position position="1"/>
    </location>
</feature>
<dbReference type="EMBL" id="JABANN010002370">
    <property type="protein sequence ID" value="KAF4647779.1"/>
    <property type="molecule type" value="Genomic_DNA"/>
</dbReference>
<organism evidence="1 2">
    <name type="scientific">Perkinsus olseni</name>
    <name type="common">Perkinsus atlanticus</name>
    <dbReference type="NCBI Taxonomy" id="32597"/>
    <lineage>
        <taxon>Eukaryota</taxon>
        <taxon>Sar</taxon>
        <taxon>Alveolata</taxon>
        <taxon>Perkinsozoa</taxon>
        <taxon>Perkinsea</taxon>
        <taxon>Perkinsida</taxon>
        <taxon>Perkinsidae</taxon>
        <taxon>Perkinsus</taxon>
    </lineage>
</organism>
<reference evidence="1 2" key="1">
    <citation type="submission" date="2020-04" db="EMBL/GenBank/DDBJ databases">
        <title>Perkinsus olseni comparative genomics.</title>
        <authorList>
            <person name="Bogema D.R."/>
        </authorList>
    </citation>
    <scope>NUCLEOTIDE SEQUENCE [LARGE SCALE GENOMIC DNA]</scope>
    <source>
        <strain evidence="1">ATCC PRA-31</strain>
    </source>
</reference>
<accession>A0A7J6KM50</accession>
<name>A0A7J6KM50_PEROL</name>
<dbReference type="AlphaFoldDB" id="A0A7J6KM50"/>